<sequence length="185" mass="20328">MAENNTNLFLEILHSFDAPLIIAFCVSVAVGLVLGALVYVTLTWMSRHRTGSASITHRHPRQSRTSSRNRPGFNAAATTLWPVLLSASIARHPPQITSTRRGSNPASGPPPSTLSSSAVKSLGRQKRGACLVHQLPCRLDRLKQLPPHPDFSHFGGTMAREVSMLRRISLQCMRALLELIRKHAL</sequence>
<evidence type="ECO:0000256" key="2">
    <source>
        <dbReference type="SAM" id="Phobius"/>
    </source>
</evidence>
<keyword evidence="2" id="KW-0812">Transmembrane</keyword>
<keyword evidence="2" id="KW-1133">Transmembrane helix</keyword>
<accession>A0A3Q3XAU0</accession>
<evidence type="ECO:0000256" key="1">
    <source>
        <dbReference type="SAM" id="MobiDB-lite"/>
    </source>
</evidence>
<dbReference type="Pfam" id="PF15179">
    <property type="entry name" value="Myc_target_1"/>
    <property type="match status" value="1"/>
</dbReference>
<proteinExistence type="predicted"/>
<dbReference type="Ensembl" id="ENSMMOT00000025888.1">
    <property type="protein sequence ID" value="ENSMMOP00000025460.1"/>
    <property type="gene ID" value="ENSMMOG00000019328.1"/>
</dbReference>
<feature type="compositionally biased region" description="Polar residues" evidence="1">
    <location>
        <begin position="95"/>
        <end position="106"/>
    </location>
</feature>
<feature type="region of interest" description="Disordered" evidence="1">
    <location>
        <begin position="94"/>
        <end position="119"/>
    </location>
</feature>
<feature type="compositionally biased region" description="Basic residues" evidence="1">
    <location>
        <begin position="51"/>
        <end position="62"/>
    </location>
</feature>
<dbReference type="PANTHER" id="PTHR14869">
    <property type="entry name" value="MYC TARGET PROTEIN 1"/>
    <property type="match status" value="1"/>
</dbReference>
<evidence type="ECO:0008006" key="5">
    <source>
        <dbReference type="Google" id="ProtNLM"/>
    </source>
</evidence>
<dbReference type="STRING" id="94237.ENSMMOP00000025460"/>
<reference evidence="3" key="2">
    <citation type="submission" date="2025-09" db="UniProtKB">
        <authorList>
            <consortium name="Ensembl"/>
        </authorList>
    </citation>
    <scope>IDENTIFICATION</scope>
</reference>
<evidence type="ECO:0000313" key="4">
    <source>
        <dbReference type="Proteomes" id="UP000261620"/>
    </source>
</evidence>
<organism evidence="3 4">
    <name type="scientific">Mola mola</name>
    <name type="common">Ocean sunfish</name>
    <name type="synonym">Tetraodon mola</name>
    <dbReference type="NCBI Taxonomy" id="94237"/>
    <lineage>
        <taxon>Eukaryota</taxon>
        <taxon>Metazoa</taxon>
        <taxon>Chordata</taxon>
        <taxon>Craniata</taxon>
        <taxon>Vertebrata</taxon>
        <taxon>Euteleostomi</taxon>
        <taxon>Actinopterygii</taxon>
        <taxon>Neopterygii</taxon>
        <taxon>Teleostei</taxon>
        <taxon>Neoteleostei</taxon>
        <taxon>Acanthomorphata</taxon>
        <taxon>Eupercaria</taxon>
        <taxon>Tetraodontiformes</taxon>
        <taxon>Molidae</taxon>
        <taxon>Mola</taxon>
    </lineage>
</organism>
<keyword evidence="4" id="KW-1185">Reference proteome</keyword>
<dbReference type="PANTHER" id="PTHR14869:SF0">
    <property type="entry name" value="MYC TARGET PROTEIN 1"/>
    <property type="match status" value="1"/>
</dbReference>
<dbReference type="GO" id="GO:0005654">
    <property type="term" value="C:nucleoplasm"/>
    <property type="evidence" value="ECO:0007669"/>
    <property type="project" value="TreeGrafter"/>
</dbReference>
<dbReference type="Proteomes" id="UP000261620">
    <property type="component" value="Unplaced"/>
</dbReference>
<dbReference type="AlphaFoldDB" id="A0A3Q3XAU0"/>
<feature type="region of interest" description="Disordered" evidence="1">
    <location>
        <begin position="51"/>
        <end position="73"/>
    </location>
</feature>
<evidence type="ECO:0000313" key="3">
    <source>
        <dbReference type="Ensembl" id="ENSMMOP00000025460.1"/>
    </source>
</evidence>
<dbReference type="InterPro" id="IPR029180">
    <property type="entry name" value="Myc_target_1"/>
</dbReference>
<name>A0A3Q3XAU0_MOLML</name>
<reference evidence="3" key="1">
    <citation type="submission" date="2025-08" db="UniProtKB">
        <authorList>
            <consortium name="Ensembl"/>
        </authorList>
    </citation>
    <scope>IDENTIFICATION</scope>
</reference>
<keyword evidence="2" id="KW-0472">Membrane</keyword>
<protein>
    <recommendedName>
        <fullName evidence="5">Myc target 1b</fullName>
    </recommendedName>
</protein>
<feature type="transmembrane region" description="Helical" evidence="2">
    <location>
        <begin position="20"/>
        <end position="42"/>
    </location>
</feature>